<evidence type="ECO:0000313" key="2">
    <source>
        <dbReference type="EMBL" id="MBA2933260.1"/>
    </source>
</evidence>
<comment type="caution">
    <text evidence="2">The sequence shown here is derived from an EMBL/GenBank/DDBJ whole genome shotgun (WGS) entry which is preliminary data.</text>
</comment>
<feature type="transmembrane region" description="Helical" evidence="1">
    <location>
        <begin position="25"/>
        <end position="43"/>
    </location>
</feature>
<name>A0A838L2U6_9SPHN</name>
<evidence type="ECO:0000256" key="1">
    <source>
        <dbReference type="SAM" id="Phobius"/>
    </source>
</evidence>
<proteinExistence type="predicted"/>
<accession>A0A838L2U6</accession>
<organism evidence="2 3">
    <name type="scientific">Sphingomonas chungangi</name>
    <dbReference type="NCBI Taxonomy" id="2683589"/>
    <lineage>
        <taxon>Bacteria</taxon>
        <taxon>Pseudomonadati</taxon>
        <taxon>Pseudomonadota</taxon>
        <taxon>Alphaproteobacteria</taxon>
        <taxon>Sphingomonadales</taxon>
        <taxon>Sphingomonadaceae</taxon>
        <taxon>Sphingomonas</taxon>
    </lineage>
</organism>
<protein>
    <submittedName>
        <fullName evidence="2">Uncharacterized protein</fullName>
    </submittedName>
</protein>
<keyword evidence="1" id="KW-1133">Transmembrane helix</keyword>
<feature type="transmembrane region" description="Helical" evidence="1">
    <location>
        <begin position="55"/>
        <end position="84"/>
    </location>
</feature>
<keyword evidence="1" id="KW-0472">Membrane</keyword>
<gene>
    <name evidence="2" type="ORF">HZF05_04050</name>
</gene>
<sequence length="102" mass="10765">MLGLLAAFIAIYLGAAGPRFRWKGASWLAAAAVVIGLAATVVADRDVSASGGELVVTPASIVLGLFLQAIFMLTFYGMATLAWWSWRGLTRDPAEIPPPSED</sequence>
<dbReference type="Proteomes" id="UP000570166">
    <property type="component" value="Unassembled WGS sequence"/>
</dbReference>
<dbReference type="RefSeq" id="WP_160366400.1">
    <property type="nucleotide sequence ID" value="NZ_JACEIB010000002.1"/>
</dbReference>
<keyword evidence="3" id="KW-1185">Reference proteome</keyword>
<dbReference type="EMBL" id="JACEIB010000002">
    <property type="protein sequence ID" value="MBA2933260.1"/>
    <property type="molecule type" value="Genomic_DNA"/>
</dbReference>
<dbReference type="AlphaFoldDB" id="A0A838L2U6"/>
<evidence type="ECO:0000313" key="3">
    <source>
        <dbReference type="Proteomes" id="UP000570166"/>
    </source>
</evidence>
<keyword evidence="1" id="KW-0812">Transmembrane</keyword>
<reference evidence="2 3" key="1">
    <citation type="submission" date="2020-07" db="EMBL/GenBank/DDBJ databases">
        <authorList>
            <person name="Sun Q."/>
        </authorList>
    </citation>
    <scope>NUCLEOTIDE SEQUENCE [LARGE SCALE GENOMIC DNA]</scope>
    <source>
        <strain evidence="2 3">CGMCC 1.13654</strain>
    </source>
</reference>